<dbReference type="EMBL" id="OBDO01000011">
    <property type="protein sequence ID" value="SNX98665.1"/>
    <property type="molecule type" value="Genomic_DNA"/>
</dbReference>
<keyword evidence="2 4" id="KW-0808">Transferase</keyword>
<sequence length="391" mass="41258">MSIAVRDERGAERPAEVKPGSTVSAVHVVVPAGIHDPARISGGNRYDREVCADLRDAGWSVTEVAAGGSWPRPDAIAQAALARSLDALPDDALVLADGLVASAAGAVLVPRSERLRLVVLVHMVFGGMDLGGRDLDGVAVEERDESAVLAAARAVVTTSAWTRRRLLERYQLPVDRVHVARPGTEPAPVSPRTAGGGRLVCVGTLSRLKGQDLLLEALGRLVGLPWRCAMVGPLDRDPGFVASLARGATATGIADRVRMPGTRTGAALRREYEDADLLVLPSRAETFGMVVPEALAAGVPVLATEVGGVREALGRTAAGRPGLLVPPEDPAALAGALARWLTDAGLRSRLRRAALRRRETLPDWRRTGERIRSVLSAVRLEPGPPQIRGVP</sequence>
<dbReference type="SUPFAM" id="SSF53756">
    <property type="entry name" value="UDP-Glycosyltransferase/glycogen phosphorylase"/>
    <property type="match status" value="1"/>
</dbReference>
<evidence type="ECO:0000256" key="1">
    <source>
        <dbReference type="ARBA" id="ARBA00022676"/>
    </source>
</evidence>
<dbReference type="Pfam" id="PF00534">
    <property type="entry name" value="Glycos_transf_1"/>
    <property type="match status" value="1"/>
</dbReference>
<protein>
    <submittedName>
        <fullName evidence="4">Glycosyltransferase involved in cell wall bisynthesis</fullName>
    </submittedName>
</protein>
<dbReference type="PANTHER" id="PTHR12526:SF510">
    <property type="entry name" value="D-INOSITOL 3-PHOSPHATE GLYCOSYLTRANSFERASE"/>
    <property type="match status" value="1"/>
</dbReference>
<dbReference type="Gene3D" id="3.40.50.2000">
    <property type="entry name" value="Glycogen Phosphorylase B"/>
    <property type="match status" value="2"/>
</dbReference>
<dbReference type="PANTHER" id="PTHR12526">
    <property type="entry name" value="GLYCOSYLTRANSFERASE"/>
    <property type="match status" value="1"/>
</dbReference>
<name>A0A285EHV6_9ACTN</name>
<reference evidence="4 5" key="1">
    <citation type="submission" date="2017-09" db="EMBL/GenBank/DDBJ databases">
        <authorList>
            <person name="Ehlers B."/>
            <person name="Leendertz F.H."/>
        </authorList>
    </citation>
    <scope>NUCLEOTIDE SEQUENCE [LARGE SCALE GENOMIC DNA]</scope>
    <source>
        <strain evidence="4 5">DSM 46844</strain>
    </source>
</reference>
<gene>
    <name evidence="4" type="ORF">SAMN06893097_111181</name>
</gene>
<dbReference type="Proteomes" id="UP000219514">
    <property type="component" value="Unassembled WGS sequence"/>
</dbReference>
<keyword evidence="5" id="KW-1185">Reference proteome</keyword>
<keyword evidence="1" id="KW-0328">Glycosyltransferase</keyword>
<evidence type="ECO:0000313" key="5">
    <source>
        <dbReference type="Proteomes" id="UP000219514"/>
    </source>
</evidence>
<dbReference type="AlphaFoldDB" id="A0A285EHV6"/>
<evidence type="ECO:0000256" key="2">
    <source>
        <dbReference type="ARBA" id="ARBA00022679"/>
    </source>
</evidence>
<dbReference type="GO" id="GO:0016757">
    <property type="term" value="F:glycosyltransferase activity"/>
    <property type="evidence" value="ECO:0007669"/>
    <property type="project" value="UniProtKB-KW"/>
</dbReference>
<dbReference type="InterPro" id="IPR001296">
    <property type="entry name" value="Glyco_trans_1"/>
</dbReference>
<evidence type="ECO:0000259" key="3">
    <source>
        <dbReference type="Pfam" id="PF00534"/>
    </source>
</evidence>
<evidence type="ECO:0000313" key="4">
    <source>
        <dbReference type="EMBL" id="SNX98665.1"/>
    </source>
</evidence>
<organism evidence="4 5">
    <name type="scientific">Geodermatophilus sabuli</name>
    <dbReference type="NCBI Taxonomy" id="1564158"/>
    <lineage>
        <taxon>Bacteria</taxon>
        <taxon>Bacillati</taxon>
        <taxon>Actinomycetota</taxon>
        <taxon>Actinomycetes</taxon>
        <taxon>Geodermatophilales</taxon>
        <taxon>Geodermatophilaceae</taxon>
        <taxon>Geodermatophilus</taxon>
    </lineage>
</organism>
<dbReference type="CDD" id="cd03801">
    <property type="entry name" value="GT4_PimA-like"/>
    <property type="match status" value="1"/>
</dbReference>
<accession>A0A285EHV6</accession>
<proteinExistence type="predicted"/>
<feature type="domain" description="Glycosyl transferase family 1" evidence="3">
    <location>
        <begin position="199"/>
        <end position="354"/>
    </location>
</feature>